<dbReference type="AlphaFoldDB" id="C4Y364"/>
<dbReference type="InParanoid" id="C4Y364"/>
<dbReference type="STRING" id="306902.C4Y364"/>
<organism evidence="4 5">
    <name type="scientific">Clavispora lusitaniae (strain ATCC 42720)</name>
    <name type="common">Yeast</name>
    <name type="synonym">Candida lusitaniae</name>
    <dbReference type="NCBI Taxonomy" id="306902"/>
    <lineage>
        <taxon>Eukaryota</taxon>
        <taxon>Fungi</taxon>
        <taxon>Dikarya</taxon>
        <taxon>Ascomycota</taxon>
        <taxon>Saccharomycotina</taxon>
        <taxon>Pichiomycetes</taxon>
        <taxon>Metschnikowiaceae</taxon>
        <taxon>Clavispora</taxon>
    </lineage>
</organism>
<accession>C4Y364</accession>
<dbReference type="InterPro" id="IPR000719">
    <property type="entry name" value="Prot_kinase_dom"/>
</dbReference>
<evidence type="ECO:0000259" key="3">
    <source>
        <dbReference type="PROSITE" id="PS50011"/>
    </source>
</evidence>
<evidence type="ECO:0000313" key="5">
    <source>
        <dbReference type="Proteomes" id="UP000007703"/>
    </source>
</evidence>
<dbReference type="VEuPathDB" id="FungiDB:CLUG_02977"/>
<dbReference type="GeneID" id="8497758"/>
<dbReference type="PROSITE" id="PS50011">
    <property type="entry name" value="PROTEIN_KINASE_DOM"/>
    <property type="match status" value="1"/>
</dbReference>
<feature type="domain" description="Protein kinase" evidence="3">
    <location>
        <begin position="103"/>
        <end position="381"/>
    </location>
</feature>
<dbReference type="SMART" id="SM00220">
    <property type="entry name" value="S_TKc"/>
    <property type="match status" value="1"/>
</dbReference>
<keyword evidence="2" id="KW-0067">ATP-binding</keyword>
<sequence>MNTSIIQSPHIRLPVAPFRTPLQSRHFRTRLPVSPEPSFCLALLCTAAPFARPRFCALAFSAPFRTTYPHLRTTYPHLRITFPHLRITFSHPRTFSMFGLFSRAKVSRLGDGVSGVVDLVESSGKVCAVKTYHSREAHESRSEFVERVAHEYQVLSKLHHGNIIQPLRLLVSFGTVKMQMELGSPNLYVLLRERTATDETLKTEKHLQKGDVRVECRVPGKHRARPSSREVFCLWRQLCSGIAYLHSHNWCHRDLKLENLVLVGHTLKIVDFQTAAPTDRKVSGLVGSPSYVAPETVASIHYFGAAADIWAMGIVLYYMATGRFPWKSAVWNDARYAGYIKDKTSMLAKLPQECVALVAAVLDSDPEKRPSAQEILVDPWVSSIKWCHGEEECGSHVLGAETKTDGR</sequence>
<name>C4Y364_CLAL4</name>
<keyword evidence="1" id="KW-0547">Nucleotide-binding</keyword>
<dbReference type="OMA" id="WASHIEY"/>
<dbReference type="HOGENOM" id="CLU_000288_63_0_1"/>
<dbReference type="OrthoDB" id="4062651at2759"/>
<dbReference type="Proteomes" id="UP000007703">
    <property type="component" value="Unassembled WGS sequence"/>
</dbReference>
<dbReference type="GO" id="GO:0035556">
    <property type="term" value="P:intracellular signal transduction"/>
    <property type="evidence" value="ECO:0007669"/>
    <property type="project" value="TreeGrafter"/>
</dbReference>
<reference evidence="4 5" key="1">
    <citation type="journal article" date="2009" name="Nature">
        <title>Evolution of pathogenicity and sexual reproduction in eight Candida genomes.</title>
        <authorList>
            <person name="Butler G."/>
            <person name="Rasmussen M.D."/>
            <person name="Lin M.F."/>
            <person name="Santos M.A."/>
            <person name="Sakthikumar S."/>
            <person name="Munro C.A."/>
            <person name="Rheinbay E."/>
            <person name="Grabherr M."/>
            <person name="Forche A."/>
            <person name="Reedy J.L."/>
            <person name="Agrafioti I."/>
            <person name="Arnaud M.B."/>
            <person name="Bates S."/>
            <person name="Brown A.J."/>
            <person name="Brunke S."/>
            <person name="Costanzo M.C."/>
            <person name="Fitzpatrick D.A."/>
            <person name="de Groot P.W."/>
            <person name="Harris D."/>
            <person name="Hoyer L.L."/>
            <person name="Hube B."/>
            <person name="Klis F.M."/>
            <person name="Kodira C."/>
            <person name="Lennard N."/>
            <person name="Logue M.E."/>
            <person name="Martin R."/>
            <person name="Neiman A.M."/>
            <person name="Nikolaou E."/>
            <person name="Quail M.A."/>
            <person name="Quinn J."/>
            <person name="Santos M.C."/>
            <person name="Schmitzberger F.F."/>
            <person name="Sherlock G."/>
            <person name="Shah P."/>
            <person name="Silverstein K.A."/>
            <person name="Skrzypek M.S."/>
            <person name="Soll D."/>
            <person name="Staggs R."/>
            <person name="Stansfield I."/>
            <person name="Stumpf M.P."/>
            <person name="Sudbery P.E."/>
            <person name="Srikantha T."/>
            <person name="Zeng Q."/>
            <person name="Berman J."/>
            <person name="Berriman M."/>
            <person name="Heitman J."/>
            <person name="Gow N.A."/>
            <person name="Lorenz M.C."/>
            <person name="Birren B.W."/>
            <person name="Kellis M."/>
            <person name="Cuomo C.A."/>
        </authorList>
    </citation>
    <scope>NUCLEOTIDE SEQUENCE [LARGE SCALE GENOMIC DNA]</scope>
    <source>
        <strain evidence="4 5">ATCC 42720</strain>
    </source>
</reference>
<dbReference type="Gene3D" id="1.10.510.10">
    <property type="entry name" value="Transferase(Phosphotransferase) domain 1"/>
    <property type="match status" value="1"/>
</dbReference>
<evidence type="ECO:0000256" key="2">
    <source>
        <dbReference type="ARBA" id="ARBA00022840"/>
    </source>
</evidence>
<dbReference type="PANTHER" id="PTHR24346">
    <property type="entry name" value="MAP/MICROTUBULE AFFINITY-REGULATING KINASE"/>
    <property type="match status" value="1"/>
</dbReference>
<dbReference type="KEGG" id="clu:CLUG_02977"/>
<dbReference type="PANTHER" id="PTHR24346:SF30">
    <property type="entry name" value="MATERNAL EMBRYONIC LEUCINE ZIPPER KINASE"/>
    <property type="match status" value="1"/>
</dbReference>
<evidence type="ECO:0000313" key="4">
    <source>
        <dbReference type="EMBL" id="EEQ38851.1"/>
    </source>
</evidence>
<proteinExistence type="predicted"/>
<gene>
    <name evidence="4" type="ORF">CLUG_02977</name>
</gene>
<protein>
    <recommendedName>
        <fullName evidence="3">Protein kinase domain-containing protein</fullName>
    </recommendedName>
</protein>
<dbReference type="GO" id="GO:0005737">
    <property type="term" value="C:cytoplasm"/>
    <property type="evidence" value="ECO:0007669"/>
    <property type="project" value="TreeGrafter"/>
</dbReference>
<dbReference type="GO" id="GO:0005524">
    <property type="term" value="F:ATP binding"/>
    <property type="evidence" value="ECO:0007669"/>
    <property type="project" value="UniProtKB-KW"/>
</dbReference>
<dbReference type="GO" id="GO:0004674">
    <property type="term" value="F:protein serine/threonine kinase activity"/>
    <property type="evidence" value="ECO:0007669"/>
    <property type="project" value="TreeGrafter"/>
</dbReference>
<dbReference type="Pfam" id="PF00069">
    <property type="entry name" value="Pkinase"/>
    <property type="match status" value="1"/>
</dbReference>
<dbReference type="EMBL" id="CH408078">
    <property type="protein sequence ID" value="EEQ38851.1"/>
    <property type="molecule type" value="Genomic_DNA"/>
</dbReference>
<dbReference type="InterPro" id="IPR011009">
    <property type="entry name" value="Kinase-like_dom_sf"/>
</dbReference>
<evidence type="ECO:0000256" key="1">
    <source>
        <dbReference type="ARBA" id="ARBA00022741"/>
    </source>
</evidence>
<dbReference type="SUPFAM" id="SSF56112">
    <property type="entry name" value="Protein kinase-like (PK-like)"/>
    <property type="match status" value="1"/>
</dbReference>